<organism evidence="1">
    <name type="scientific">Siphoviridae sp. ct7yc1</name>
    <dbReference type="NCBI Taxonomy" id="2827788"/>
    <lineage>
        <taxon>Viruses</taxon>
        <taxon>Duplodnaviria</taxon>
        <taxon>Heunggongvirae</taxon>
        <taxon>Uroviricota</taxon>
        <taxon>Caudoviricetes</taxon>
    </lineage>
</organism>
<reference evidence="1" key="1">
    <citation type="journal article" date="2021" name="Proc. Natl. Acad. Sci. U.S.A.">
        <title>A Catalog of Tens of Thousands of Viruses from Human Metagenomes Reveals Hidden Associations with Chronic Diseases.</title>
        <authorList>
            <person name="Tisza M.J."/>
            <person name="Buck C.B."/>
        </authorList>
    </citation>
    <scope>NUCLEOTIDE SEQUENCE</scope>
    <source>
        <strain evidence="1">Ct7yc1</strain>
    </source>
</reference>
<proteinExistence type="predicted"/>
<protein>
    <submittedName>
        <fullName evidence="1">Uncharacterized protein</fullName>
    </submittedName>
</protein>
<dbReference type="EMBL" id="BK032833">
    <property type="protein sequence ID" value="DAF63180.1"/>
    <property type="molecule type" value="Genomic_DNA"/>
</dbReference>
<sequence length="39" mass="4092">MLSLGIFISLFSVLKIKRAAVGAVASYPAMHPGICTLTN</sequence>
<evidence type="ECO:0000313" key="1">
    <source>
        <dbReference type="EMBL" id="DAF63180.1"/>
    </source>
</evidence>
<accession>A0A8S5TIM9</accession>
<name>A0A8S5TIM9_9CAUD</name>